<sequence>MEDEEVSLVDGVFEGAFGALESLLVLSDILKFIMAITSPESGLRGVFFMNNKVQEFCSFGSFGNGSSSGCLEGLWWLIMDEKDDEVVVNI</sequence>
<evidence type="ECO:0000313" key="1">
    <source>
        <dbReference type="EMBL" id="GJT17506.1"/>
    </source>
</evidence>
<dbReference type="Proteomes" id="UP001151760">
    <property type="component" value="Unassembled WGS sequence"/>
</dbReference>
<protein>
    <submittedName>
        <fullName evidence="1">Uncharacterized protein</fullName>
    </submittedName>
</protein>
<organism evidence="1 2">
    <name type="scientific">Tanacetum coccineum</name>
    <dbReference type="NCBI Taxonomy" id="301880"/>
    <lineage>
        <taxon>Eukaryota</taxon>
        <taxon>Viridiplantae</taxon>
        <taxon>Streptophyta</taxon>
        <taxon>Embryophyta</taxon>
        <taxon>Tracheophyta</taxon>
        <taxon>Spermatophyta</taxon>
        <taxon>Magnoliopsida</taxon>
        <taxon>eudicotyledons</taxon>
        <taxon>Gunneridae</taxon>
        <taxon>Pentapetalae</taxon>
        <taxon>asterids</taxon>
        <taxon>campanulids</taxon>
        <taxon>Asterales</taxon>
        <taxon>Asteraceae</taxon>
        <taxon>Asteroideae</taxon>
        <taxon>Anthemideae</taxon>
        <taxon>Anthemidinae</taxon>
        <taxon>Tanacetum</taxon>
    </lineage>
</organism>
<reference evidence="1" key="1">
    <citation type="journal article" date="2022" name="Int. J. Mol. Sci.">
        <title>Draft Genome of Tanacetum Coccineum: Genomic Comparison of Closely Related Tanacetum-Family Plants.</title>
        <authorList>
            <person name="Yamashiro T."/>
            <person name="Shiraishi A."/>
            <person name="Nakayama K."/>
            <person name="Satake H."/>
        </authorList>
    </citation>
    <scope>NUCLEOTIDE SEQUENCE</scope>
</reference>
<name>A0ABQ5BUH3_9ASTR</name>
<dbReference type="EMBL" id="BQNB010013563">
    <property type="protein sequence ID" value="GJT17506.1"/>
    <property type="molecule type" value="Genomic_DNA"/>
</dbReference>
<gene>
    <name evidence="1" type="ORF">Tco_0876212</name>
</gene>
<evidence type="ECO:0000313" key="2">
    <source>
        <dbReference type="Proteomes" id="UP001151760"/>
    </source>
</evidence>
<accession>A0ABQ5BUH3</accession>
<reference evidence="1" key="2">
    <citation type="submission" date="2022-01" db="EMBL/GenBank/DDBJ databases">
        <authorList>
            <person name="Yamashiro T."/>
            <person name="Shiraishi A."/>
            <person name="Satake H."/>
            <person name="Nakayama K."/>
        </authorList>
    </citation>
    <scope>NUCLEOTIDE SEQUENCE</scope>
</reference>
<keyword evidence="2" id="KW-1185">Reference proteome</keyword>
<comment type="caution">
    <text evidence="1">The sequence shown here is derived from an EMBL/GenBank/DDBJ whole genome shotgun (WGS) entry which is preliminary data.</text>
</comment>
<proteinExistence type="predicted"/>